<dbReference type="OrthoDB" id="2196114at2759"/>
<proteinExistence type="predicted"/>
<reference evidence="3 4" key="1">
    <citation type="submission" date="2020-04" db="EMBL/GenBank/DDBJ databases">
        <authorList>
            <person name="Laetsch R D."/>
            <person name="Stevens L."/>
            <person name="Kumar S."/>
            <person name="Blaxter L. M."/>
        </authorList>
    </citation>
    <scope>NUCLEOTIDE SEQUENCE [LARGE SCALE GENOMIC DNA]</scope>
</reference>
<dbReference type="Pfam" id="PF00653">
    <property type="entry name" value="BIR"/>
    <property type="match status" value="1"/>
</dbReference>
<accession>A0A8S1EGC3</accession>
<keyword evidence="4" id="KW-1185">Reference proteome</keyword>
<dbReference type="SUPFAM" id="SSF57924">
    <property type="entry name" value="Inhibitor of apoptosis (IAP) repeat"/>
    <property type="match status" value="1"/>
</dbReference>
<evidence type="ECO:0000256" key="1">
    <source>
        <dbReference type="ARBA" id="ARBA00022723"/>
    </source>
</evidence>
<dbReference type="SMART" id="SM00238">
    <property type="entry name" value="BIR"/>
    <property type="match status" value="1"/>
</dbReference>
<dbReference type="Gene3D" id="1.10.1170.10">
    <property type="entry name" value="Inhibitor Of Apoptosis Protein (2mihbC-IAP-1), Chain A"/>
    <property type="match status" value="1"/>
</dbReference>
<dbReference type="CDD" id="cd00022">
    <property type="entry name" value="BIR"/>
    <property type="match status" value="1"/>
</dbReference>
<keyword evidence="2" id="KW-0862">Zinc</keyword>
<dbReference type="PANTHER" id="PTHR46771:SF5">
    <property type="entry name" value="DETERIN"/>
    <property type="match status" value="1"/>
</dbReference>
<dbReference type="InterPro" id="IPR001370">
    <property type="entry name" value="BIR_rpt"/>
</dbReference>
<dbReference type="PANTHER" id="PTHR46771">
    <property type="entry name" value="DETERIN"/>
    <property type="match status" value="1"/>
</dbReference>
<protein>
    <submittedName>
        <fullName evidence="3">Uncharacterized protein</fullName>
    </submittedName>
</protein>
<dbReference type="AlphaFoldDB" id="A0A8S1EGC3"/>
<dbReference type="InterPro" id="IPR051190">
    <property type="entry name" value="Baculoviral_IAP"/>
</dbReference>
<comment type="caution">
    <text evidence="3">The sequence shown here is derived from an EMBL/GenBank/DDBJ whole genome shotgun (WGS) entry which is preliminary data.</text>
</comment>
<dbReference type="GO" id="GO:0046872">
    <property type="term" value="F:metal ion binding"/>
    <property type="evidence" value="ECO:0007669"/>
    <property type="project" value="UniProtKB-KW"/>
</dbReference>
<name>A0A8S1EGC3_9PELO</name>
<organism evidence="3 4">
    <name type="scientific">Caenorhabditis bovis</name>
    <dbReference type="NCBI Taxonomy" id="2654633"/>
    <lineage>
        <taxon>Eukaryota</taxon>
        <taxon>Metazoa</taxon>
        <taxon>Ecdysozoa</taxon>
        <taxon>Nematoda</taxon>
        <taxon>Chromadorea</taxon>
        <taxon>Rhabditida</taxon>
        <taxon>Rhabditina</taxon>
        <taxon>Rhabditomorpha</taxon>
        <taxon>Rhabditoidea</taxon>
        <taxon>Rhabditidae</taxon>
        <taxon>Peloderinae</taxon>
        <taxon>Caenorhabditis</taxon>
    </lineage>
</organism>
<evidence type="ECO:0000256" key="2">
    <source>
        <dbReference type="ARBA" id="ARBA00022833"/>
    </source>
</evidence>
<dbReference type="PROSITE" id="PS50143">
    <property type="entry name" value="BIR_REPEAT_2"/>
    <property type="match status" value="1"/>
</dbReference>
<keyword evidence="1" id="KW-0479">Metal-binding</keyword>
<evidence type="ECO:0000313" key="3">
    <source>
        <dbReference type="EMBL" id="CAB3398569.1"/>
    </source>
</evidence>
<evidence type="ECO:0000313" key="4">
    <source>
        <dbReference type="Proteomes" id="UP000494206"/>
    </source>
</evidence>
<dbReference type="EMBL" id="CADEPM010000001">
    <property type="protein sequence ID" value="CAB3398569.1"/>
    <property type="molecule type" value="Genomic_DNA"/>
</dbReference>
<sequence length="145" mass="16353">MPPRKIASTKLAKSKQSNANYVFLQNRLDTFKRFKFDSDHSATCTSEKLAKAGFISTASPSSPTTAKCAFCCKELEFDPTDDPWEEHVKRGKDCIFVQFGQIDESDYTIEQFLQLNVADNINKGYDDLIELARETTKKAKKAVVV</sequence>
<gene>
    <name evidence="3" type="ORF">CBOVIS_LOCUS1829</name>
</gene>
<dbReference type="Proteomes" id="UP000494206">
    <property type="component" value="Unassembled WGS sequence"/>
</dbReference>